<dbReference type="PANTHER" id="PTHR43384:SF14">
    <property type="entry name" value="ESX-1 SECRETION-ASSOCIATED PROTEIN ESPI"/>
    <property type="match status" value="1"/>
</dbReference>
<dbReference type="OrthoDB" id="3425679at2"/>
<protein>
    <recommendedName>
        <fullName evidence="2">ArsA/GET3 Anion-transporting ATPase-like domain-containing protein</fullName>
    </recommendedName>
</protein>
<dbReference type="SUPFAM" id="SSF52540">
    <property type="entry name" value="P-loop containing nucleoside triphosphate hydrolases"/>
    <property type="match status" value="1"/>
</dbReference>
<evidence type="ECO:0000256" key="1">
    <source>
        <dbReference type="SAM" id="MobiDB-lite"/>
    </source>
</evidence>
<dbReference type="InterPro" id="IPR050625">
    <property type="entry name" value="ParA/MinD_ATPase"/>
</dbReference>
<dbReference type="Gene3D" id="3.40.50.300">
    <property type="entry name" value="P-loop containing nucleotide triphosphate hydrolases"/>
    <property type="match status" value="1"/>
</dbReference>
<dbReference type="GO" id="GO:0016887">
    <property type="term" value="F:ATP hydrolysis activity"/>
    <property type="evidence" value="ECO:0007669"/>
    <property type="project" value="TreeGrafter"/>
</dbReference>
<gene>
    <name evidence="3" type="ORF">AWC17_13300</name>
</gene>
<dbReference type="GO" id="GO:0051782">
    <property type="term" value="P:negative regulation of cell division"/>
    <property type="evidence" value="ECO:0007669"/>
    <property type="project" value="TreeGrafter"/>
</dbReference>
<name>A0A1X1Z1J1_9MYCO</name>
<dbReference type="AlphaFoldDB" id="A0A1X1Z1J1"/>
<evidence type="ECO:0000313" key="4">
    <source>
        <dbReference type="Proteomes" id="UP000193781"/>
    </source>
</evidence>
<dbReference type="GO" id="GO:0005524">
    <property type="term" value="F:ATP binding"/>
    <property type="evidence" value="ECO:0007669"/>
    <property type="project" value="TreeGrafter"/>
</dbReference>
<dbReference type="GO" id="GO:0005829">
    <property type="term" value="C:cytosol"/>
    <property type="evidence" value="ECO:0007669"/>
    <property type="project" value="TreeGrafter"/>
</dbReference>
<dbReference type="PANTHER" id="PTHR43384">
    <property type="entry name" value="SEPTUM SITE-DETERMINING PROTEIN MIND HOMOLOG, CHLOROPLASTIC-RELATED"/>
    <property type="match status" value="1"/>
</dbReference>
<dbReference type="Pfam" id="PF02374">
    <property type="entry name" value="ArsA_ATPase"/>
    <property type="match status" value="1"/>
</dbReference>
<keyword evidence="4" id="KW-1185">Reference proteome</keyword>
<dbReference type="InterPro" id="IPR027417">
    <property type="entry name" value="P-loop_NTPase"/>
</dbReference>
<dbReference type="Proteomes" id="UP000193781">
    <property type="component" value="Unassembled WGS sequence"/>
</dbReference>
<dbReference type="RefSeq" id="WP_085165136.1">
    <property type="nucleotide sequence ID" value="NZ_LQPH01000154.1"/>
</dbReference>
<dbReference type="EMBL" id="LQPH01000154">
    <property type="protein sequence ID" value="ORW17170.1"/>
    <property type="molecule type" value="Genomic_DNA"/>
</dbReference>
<accession>A0A1X1Z1J1</accession>
<sequence length="452" mass="47918">MSASNDSADEEFLHRLGASTPHAMTASDGDGEPAEAAAAVPTEPAEPAGADQRVAFSPDSADTGPIVIGRGGGAHRAANQPAPPQRRYRPPDRIEQVSGTNGAPGWAAAAHQRAARPGPQAPVWNASGPAPASHWGVEASRVSELRRDRKIPSSRGWRKWLYKASFHSINVGESADETELRQLIAAIKKPIMGSHSVTVVGGKGGAGKTTLTCAVASVFADIRKKDLVLAADTDPAQAANLPDRVAPDASATFADLLGEHSARRNDLSGYVGQNTESGLDVLAGPGRTGASAALDSATYTQAHQRLEQFYKLLFTDTGVFLDHPVMAGVLERSNALVLVASAVPGGLSGAWTALNWLEHAGYERLLPRMVLVINHIRADRRKGRKETAQLVAAMKDKFGTRIRQDRIFELHFDSHISEDGVLDLTSLAPRTYRELLKIAAGIAGGFGADGRR</sequence>
<feature type="compositionally biased region" description="Low complexity" evidence="1">
    <location>
        <begin position="34"/>
        <end position="50"/>
    </location>
</feature>
<evidence type="ECO:0000313" key="3">
    <source>
        <dbReference type="EMBL" id="ORW17170.1"/>
    </source>
</evidence>
<dbReference type="GO" id="GO:0009898">
    <property type="term" value="C:cytoplasmic side of plasma membrane"/>
    <property type="evidence" value="ECO:0007669"/>
    <property type="project" value="TreeGrafter"/>
</dbReference>
<feature type="region of interest" description="Disordered" evidence="1">
    <location>
        <begin position="1"/>
        <end position="92"/>
    </location>
</feature>
<feature type="domain" description="ArsA/GET3 Anion-transporting ATPase-like" evidence="2">
    <location>
        <begin position="197"/>
        <end position="237"/>
    </location>
</feature>
<organism evidence="3 4">
    <name type="scientific">Mycobacterium nebraskense</name>
    <dbReference type="NCBI Taxonomy" id="244292"/>
    <lineage>
        <taxon>Bacteria</taxon>
        <taxon>Bacillati</taxon>
        <taxon>Actinomycetota</taxon>
        <taxon>Actinomycetes</taxon>
        <taxon>Mycobacteriales</taxon>
        <taxon>Mycobacteriaceae</taxon>
        <taxon>Mycobacterium</taxon>
    </lineage>
</organism>
<comment type="caution">
    <text evidence="3">The sequence shown here is derived from an EMBL/GenBank/DDBJ whole genome shotgun (WGS) entry which is preliminary data.</text>
</comment>
<reference evidence="3 4" key="1">
    <citation type="submission" date="2016-01" db="EMBL/GenBank/DDBJ databases">
        <title>The new phylogeny of the genus Mycobacterium.</title>
        <authorList>
            <person name="Tarcisio F."/>
            <person name="Conor M."/>
            <person name="Antonella G."/>
            <person name="Elisabetta G."/>
            <person name="Giulia F.S."/>
            <person name="Sara T."/>
            <person name="Anna F."/>
            <person name="Clotilde B."/>
            <person name="Roberto B."/>
            <person name="Veronica D.S."/>
            <person name="Fabio R."/>
            <person name="Monica P."/>
            <person name="Olivier J."/>
            <person name="Enrico T."/>
            <person name="Nicola S."/>
        </authorList>
    </citation>
    <scope>NUCLEOTIDE SEQUENCE [LARGE SCALE GENOMIC DNA]</scope>
    <source>
        <strain evidence="3 4">DSM 44803</strain>
    </source>
</reference>
<proteinExistence type="predicted"/>
<evidence type="ECO:0000259" key="2">
    <source>
        <dbReference type="Pfam" id="PF02374"/>
    </source>
</evidence>
<dbReference type="InterPro" id="IPR025723">
    <property type="entry name" value="ArsA/GET3_ATPase-like"/>
</dbReference>